<dbReference type="OrthoDB" id="5460745at2"/>
<dbReference type="CDD" id="cd01949">
    <property type="entry name" value="GGDEF"/>
    <property type="match status" value="1"/>
</dbReference>
<feature type="domain" description="PAS" evidence="2">
    <location>
        <begin position="579"/>
        <end position="636"/>
    </location>
</feature>
<organism evidence="5 6">
    <name type="scientific">Pseudodesulfovibrio senegalensis</name>
    <dbReference type="NCBI Taxonomy" id="1721087"/>
    <lineage>
        <taxon>Bacteria</taxon>
        <taxon>Pseudomonadati</taxon>
        <taxon>Thermodesulfobacteriota</taxon>
        <taxon>Desulfovibrionia</taxon>
        <taxon>Desulfovibrionales</taxon>
        <taxon>Desulfovibrionaceae</taxon>
    </lineage>
</organism>
<feature type="coiled-coil region" evidence="1">
    <location>
        <begin position="161"/>
        <end position="199"/>
    </location>
</feature>
<dbReference type="PROSITE" id="PS50112">
    <property type="entry name" value="PAS"/>
    <property type="match status" value="3"/>
</dbReference>
<dbReference type="InterPro" id="IPR018771">
    <property type="entry name" value="PocR_dom"/>
</dbReference>
<dbReference type="InterPro" id="IPR035965">
    <property type="entry name" value="PAS-like_dom_sf"/>
</dbReference>
<evidence type="ECO:0000256" key="1">
    <source>
        <dbReference type="SAM" id="Coils"/>
    </source>
</evidence>
<dbReference type="Gene3D" id="3.30.70.270">
    <property type="match status" value="1"/>
</dbReference>
<dbReference type="SMART" id="SM00267">
    <property type="entry name" value="GGDEF"/>
    <property type="match status" value="1"/>
</dbReference>
<dbReference type="InterPro" id="IPR013767">
    <property type="entry name" value="PAS_fold"/>
</dbReference>
<evidence type="ECO:0000259" key="4">
    <source>
        <dbReference type="PROSITE" id="PS50887"/>
    </source>
</evidence>
<feature type="domain" description="GGDEF" evidence="4">
    <location>
        <begin position="737"/>
        <end position="868"/>
    </location>
</feature>
<feature type="domain" description="PAC" evidence="3">
    <location>
        <begin position="653"/>
        <end position="705"/>
    </location>
</feature>
<dbReference type="RefSeq" id="WP_151151064.1">
    <property type="nucleotide sequence ID" value="NZ_WAIE01000004.1"/>
</dbReference>
<dbReference type="GO" id="GO:0003824">
    <property type="term" value="F:catalytic activity"/>
    <property type="evidence" value="ECO:0007669"/>
    <property type="project" value="UniProtKB-ARBA"/>
</dbReference>
<dbReference type="PANTHER" id="PTHR44757:SF2">
    <property type="entry name" value="BIOFILM ARCHITECTURE MAINTENANCE PROTEIN MBAA"/>
    <property type="match status" value="1"/>
</dbReference>
<dbReference type="Pfam" id="PF00990">
    <property type="entry name" value="GGDEF"/>
    <property type="match status" value="1"/>
</dbReference>
<dbReference type="InterPro" id="IPR000160">
    <property type="entry name" value="GGDEF_dom"/>
</dbReference>
<dbReference type="NCBIfam" id="TIGR00229">
    <property type="entry name" value="sensory_box"/>
    <property type="match status" value="3"/>
</dbReference>
<protein>
    <submittedName>
        <fullName evidence="5">PAS domain S-box protein</fullName>
    </submittedName>
</protein>
<comment type="caution">
    <text evidence="5">The sequence shown here is derived from an EMBL/GenBank/DDBJ whole genome shotgun (WGS) entry which is preliminary data.</text>
</comment>
<dbReference type="GO" id="GO:0006355">
    <property type="term" value="P:regulation of DNA-templated transcription"/>
    <property type="evidence" value="ECO:0007669"/>
    <property type="project" value="InterPro"/>
</dbReference>
<dbReference type="SUPFAM" id="SSF55073">
    <property type="entry name" value="Nucleotide cyclase"/>
    <property type="match status" value="1"/>
</dbReference>
<accession>A0A6N6N150</accession>
<evidence type="ECO:0000313" key="6">
    <source>
        <dbReference type="Proteomes" id="UP000438699"/>
    </source>
</evidence>
<dbReference type="SMART" id="SM00086">
    <property type="entry name" value="PAC"/>
    <property type="match status" value="4"/>
</dbReference>
<keyword evidence="6" id="KW-1185">Reference proteome</keyword>
<dbReference type="Gene3D" id="3.30.450.20">
    <property type="entry name" value="PAS domain"/>
    <property type="match status" value="4"/>
</dbReference>
<dbReference type="Pfam" id="PF10114">
    <property type="entry name" value="PocR"/>
    <property type="match status" value="1"/>
</dbReference>
<evidence type="ECO:0000259" key="2">
    <source>
        <dbReference type="PROSITE" id="PS50112"/>
    </source>
</evidence>
<dbReference type="InterPro" id="IPR000014">
    <property type="entry name" value="PAS"/>
</dbReference>
<dbReference type="NCBIfam" id="TIGR00254">
    <property type="entry name" value="GGDEF"/>
    <property type="match status" value="1"/>
</dbReference>
<feature type="domain" description="PAC" evidence="3">
    <location>
        <begin position="271"/>
        <end position="323"/>
    </location>
</feature>
<dbReference type="InterPro" id="IPR001610">
    <property type="entry name" value="PAC"/>
</dbReference>
<dbReference type="InterPro" id="IPR043128">
    <property type="entry name" value="Rev_trsase/Diguanyl_cyclase"/>
</dbReference>
<feature type="domain" description="PAS" evidence="2">
    <location>
        <begin position="223"/>
        <end position="268"/>
    </location>
</feature>
<name>A0A6N6N150_9BACT</name>
<proteinExistence type="predicted"/>
<reference evidence="5 6" key="1">
    <citation type="journal article" date="2017" name="Int. J. Syst. Evol. Microbiol.">
        <title>Desulfovibrio senegalensis sp. nov., a mesophilic sulfate reducer isolated from marine sediment.</title>
        <authorList>
            <person name="Thioye A."/>
            <person name="Gam Z.B.A."/>
            <person name="Mbengue M."/>
            <person name="Cayol J.L."/>
            <person name="Joseph-Bartoli M."/>
            <person name="Toure-Kane C."/>
            <person name="Labat M."/>
        </authorList>
    </citation>
    <scope>NUCLEOTIDE SEQUENCE [LARGE SCALE GENOMIC DNA]</scope>
    <source>
        <strain evidence="5 6">DSM 101509</strain>
    </source>
</reference>
<dbReference type="PROSITE" id="PS50113">
    <property type="entry name" value="PAC"/>
    <property type="match status" value="4"/>
</dbReference>
<dbReference type="SUPFAM" id="SSF55785">
    <property type="entry name" value="PYP-like sensor domain (PAS domain)"/>
    <property type="match status" value="4"/>
</dbReference>
<dbReference type="InterPro" id="IPR052155">
    <property type="entry name" value="Biofilm_reg_signaling"/>
</dbReference>
<dbReference type="FunFam" id="3.30.70.270:FF:000001">
    <property type="entry name" value="Diguanylate cyclase domain protein"/>
    <property type="match status" value="1"/>
</dbReference>
<dbReference type="InterPro" id="IPR029787">
    <property type="entry name" value="Nucleotide_cyclase"/>
</dbReference>
<dbReference type="InterPro" id="IPR000700">
    <property type="entry name" value="PAS-assoc_C"/>
</dbReference>
<evidence type="ECO:0000259" key="3">
    <source>
        <dbReference type="PROSITE" id="PS50113"/>
    </source>
</evidence>
<dbReference type="Pfam" id="PF00989">
    <property type="entry name" value="PAS"/>
    <property type="match status" value="1"/>
</dbReference>
<dbReference type="EMBL" id="WAIE01000004">
    <property type="protein sequence ID" value="KAB1441321.1"/>
    <property type="molecule type" value="Genomic_DNA"/>
</dbReference>
<keyword evidence="1" id="KW-0175">Coiled coil</keyword>
<dbReference type="InterPro" id="IPR013655">
    <property type="entry name" value="PAS_fold_3"/>
</dbReference>
<dbReference type="PROSITE" id="PS50887">
    <property type="entry name" value="GGDEF"/>
    <property type="match status" value="1"/>
</dbReference>
<dbReference type="Pfam" id="PF08447">
    <property type="entry name" value="PAS_3"/>
    <property type="match status" value="1"/>
</dbReference>
<dbReference type="Proteomes" id="UP000438699">
    <property type="component" value="Unassembled WGS sequence"/>
</dbReference>
<evidence type="ECO:0000313" key="5">
    <source>
        <dbReference type="EMBL" id="KAB1441321.1"/>
    </source>
</evidence>
<sequence>MKLSKLVEIDKLHRLVASFQDMLDVPCSLLDAESTLAAVRSRNDICAKHHATNSNKACLARWESIAKRLAKGEAVTSSCPLGLHDIALPVMIDDHHAGSIFIGPFRTDEPDRTKLGKLAAKLHLDADELYAEHLAATLIQPEKISSLQNFMIDLAGVITTIGQDNNRLAEAEKELRDASNELEQTVAARTQELEETKIRLNDAQHIGKIGNFQIDLMTDRHWWSDELYRLLGYDPGSVECTIDNILARLQPEDRRALKSLIEKSIENCSSFHTELRGFRPSGKRPWFFAQFFVDCNEQGQAIQVRGALRNISFRKKIEQELRHVNRLQQRILDNTHMGIALIRDRRFIWMNQKAADISKHTVDELINQSTRILYIDDQQYATMGQASKAAFESGQQYDAVHHFKRSDGSRFWCRTIAAPLDWDDLSQGGVWIIEDVTERLQAERELMRSRHELQSIFDNTQVGMLMLQNERQIIRTNERLAEILGYPSPESMTGLNVREIHLSENAFREFGENFYYPLRESKQTQVEFRLRRKDGSAVWCMLSGKALDTATPPDLTKGVIWAIEDISQRKRTEKALRSSERRFRAIFANAGVGICTLDRDGTIQRVNSRMAMLVGYSDYDLMGMNISEITHEKDQNTDKDLNSRLWIRDIPMYVREKRYVRLDGSEVWGRVTTTIVRDDEGNPKYILQVIENINELKRLEAKLVRMAKTDALTEVNNRFAFLEQSEHEFKRFKRYGTPYSVLMLDVDHFKSINDTHGHQAGDCVLRELAKTCTTILRDTDIFGRIGGEEFAAVLVETPLENAYSVAERMRLAIEDLALPWEDAEIRFTASIGVTELRPEDQKLETAQHRADALMYEAKAQGRNRVIKG</sequence>
<feature type="domain" description="PAC" evidence="3">
    <location>
        <begin position="397"/>
        <end position="448"/>
    </location>
</feature>
<feature type="domain" description="PAC" evidence="3">
    <location>
        <begin position="524"/>
        <end position="578"/>
    </location>
</feature>
<dbReference type="CDD" id="cd00130">
    <property type="entry name" value="PAS"/>
    <property type="match status" value="3"/>
</dbReference>
<dbReference type="AlphaFoldDB" id="A0A6N6N150"/>
<feature type="domain" description="PAS" evidence="2">
    <location>
        <begin position="449"/>
        <end position="490"/>
    </location>
</feature>
<dbReference type="PANTHER" id="PTHR44757">
    <property type="entry name" value="DIGUANYLATE CYCLASE DGCP"/>
    <property type="match status" value="1"/>
</dbReference>
<dbReference type="Pfam" id="PF13426">
    <property type="entry name" value="PAS_9"/>
    <property type="match status" value="2"/>
</dbReference>
<dbReference type="SMART" id="SM00091">
    <property type="entry name" value="PAS"/>
    <property type="match status" value="4"/>
</dbReference>
<gene>
    <name evidence="5" type="ORF">F8A88_10225</name>
</gene>